<protein>
    <recommendedName>
        <fullName evidence="3">YbdD/YjiX family protein</fullName>
    </recommendedName>
</protein>
<proteinExistence type="predicted"/>
<organism evidence="1 2">
    <name type="scientific">Microbacterium barkeri</name>
    <dbReference type="NCBI Taxonomy" id="33917"/>
    <lineage>
        <taxon>Bacteria</taxon>
        <taxon>Bacillati</taxon>
        <taxon>Actinomycetota</taxon>
        <taxon>Actinomycetes</taxon>
        <taxon>Micrococcales</taxon>
        <taxon>Microbacteriaceae</taxon>
        <taxon>Microbacterium</taxon>
    </lineage>
</organism>
<dbReference type="Pfam" id="PF04328">
    <property type="entry name" value="Sel_put"/>
    <property type="match status" value="1"/>
</dbReference>
<dbReference type="AlphaFoldDB" id="A0A9W6H4C3"/>
<evidence type="ECO:0000313" key="1">
    <source>
        <dbReference type="EMBL" id="GLJ62073.1"/>
    </source>
</evidence>
<evidence type="ECO:0000313" key="2">
    <source>
        <dbReference type="Proteomes" id="UP001142462"/>
    </source>
</evidence>
<name>A0A9W6H4C3_9MICO</name>
<evidence type="ECO:0008006" key="3">
    <source>
        <dbReference type="Google" id="ProtNLM"/>
    </source>
</evidence>
<dbReference type="EMBL" id="BSEJ01000010">
    <property type="protein sequence ID" value="GLJ62073.1"/>
    <property type="molecule type" value="Genomic_DNA"/>
</dbReference>
<comment type="caution">
    <text evidence="1">The sequence shown here is derived from an EMBL/GenBank/DDBJ whole genome shotgun (WGS) entry which is preliminary data.</text>
</comment>
<dbReference type="InterPro" id="IPR007423">
    <property type="entry name" value="Sel_put"/>
</dbReference>
<keyword evidence="2" id="KW-1185">Reference proteome</keyword>
<dbReference type="Proteomes" id="UP001142462">
    <property type="component" value="Unassembled WGS sequence"/>
</dbReference>
<accession>A0A9W6H4C3</accession>
<reference evidence="1" key="1">
    <citation type="journal article" date="2014" name="Int. J. Syst. Evol. Microbiol.">
        <title>Complete genome sequence of Corynebacterium casei LMG S-19264T (=DSM 44701T), isolated from a smear-ripened cheese.</title>
        <authorList>
            <consortium name="US DOE Joint Genome Institute (JGI-PGF)"/>
            <person name="Walter F."/>
            <person name="Albersmeier A."/>
            <person name="Kalinowski J."/>
            <person name="Ruckert C."/>
        </authorList>
    </citation>
    <scope>NUCLEOTIDE SEQUENCE</scope>
    <source>
        <strain evidence="1">VKM Ac-1020</strain>
    </source>
</reference>
<gene>
    <name evidence="1" type="ORF">GCM10017576_22030</name>
</gene>
<dbReference type="RefSeq" id="WP_271173767.1">
    <property type="nucleotide sequence ID" value="NZ_BSEJ01000010.1"/>
</dbReference>
<reference evidence="1" key="2">
    <citation type="submission" date="2023-01" db="EMBL/GenBank/DDBJ databases">
        <authorList>
            <person name="Sun Q."/>
            <person name="Evtushenko L."/>
        </authorList>
    </citation>
    <scope>NUCLEOTIDE SEQUENCE</scope>
    <source>
        <strain evidence="1">VKM Ac-1020</strain>
    </source>
</reference>
<sequence>MAIRLLAPLAAVGSVCARFVSGMTGQSRYAAYLAHERERHPDREPLTEREFWREIHRAQDLDPGGRCC</sequence>